<sequence>MKMSLLNVSNEVILLLAPHLGCEDEINALCRTTRRFYALLNRILHKRSIAQRNGGYALGWAAINGRVRRRAMAILRVVRC</sequence>
<dbReference type="Proteomes" id="UP001227192">
    <property type="component" value="Unassembled WGS sequence"/>
</dbReference>
<proteinExistence type="predicted"/>
<evidence type="ECO:0000313" key="1">
    <source>
        <dbReference type="EMBL" id="KAJ9493189.1"/>
    </source>
</evidence>
<reference evidence="1" key="1">
    <citation type="submission" date="2015-06" db="EMBL/GenBank/DDBJ databases">
        <authorList>
            <person name="Nguyen H."/>
        </authorList>
    </citation>
    <scope>NUCLEOTIDE SEQUENCE</scope>
    <source>
        <strain evidence="1">DAOM 180753</strain>
    </source>
</reference>
<dbReference type="AlphaFoldDB" id="A0AAI9TW39"/>
<name>A0AAI9TW39_PENTH</name>
<protein>
    <submittedName>
        <fullName evidence="1">Uncharacterized protein</fullName>
    </submittedName>
</protein>
<reference evidence="1" key="2">
    <citation type="journal article" date="2016" name="Fungal Biol.">
        <title>Ochratoxin A production by Penicillium thymicola.</title>
        <authorList>
            <person name="Nguyen H.D.T."/>
            <person name="McMullin D.R."/>
            <person name="Ponomareva E."/>
            <person name="Riley R."/>
            <person name="Pomraning K.R."/>
            <person name="Baker S.E."/>
            <person name="Seifert K.A."/>
        </authorList>
    </citation>
    <scope>NUCLEOTIDE SEQUENCE</scope>
    <source>
        <strain evidence="1">DAOM 180753</strain>
    </source>
</reference>
<gene>
    <name evidence="1" type="ORF">VN97_g14</name>
</gene>
<organism evidence="1 2">
    <name type="scientific">Penicillium thymicola</name>
    <dbReference type="NCBI Taxonomy" id="293382"/>
    <lineage>
        <taxon>Eukaryota</taxon>
        <taxon>Fungi</taxon>
        <taxon>Dikarya</taxon>
        <taxon>Ascomycota</taxon>
        <taxon>Pezizomycotina</taxon>
        <taxon>Eurotiomycetes</taxon>
        <taxon>Eurotiomycetidae</taxon>
        <taxon>Eurotiales</taxon>
        <taxon>Aspergillaceae</taxon>
        <taxon>Penicillium</taxon>
    </lineage>
</organism>
<evidence type="ECO:0000313" key="2">
    <source>
        <dbReference type="Proteomes" id="UP001227192"/>
    </source>
</evidence>
<keyword evidence="2" id="KW-1185">Reference proteome</keyword>
<comment type="caution">
    <text evidence="1">The sequence shown here is derived from an EMBL/GenBank/DDBJ whole genome shotgun (WGS) entry which is preliminary data.</text>
</comment>
<dbReference type="EMBL" id="LACB01000001">
    <property type="protein sequence ID" value="KAJ9493189.1"/>
    <property type="molecule type" value="Genomic_DNA"/>
</dbReference>
<accession>A0AAI9TW39</accession>